<gene>
    <name evidence="3" type="ORF">LTSEWAN_3232</name>
</gene>
<feature type="compositionally biased region" description="Basic and acidic residues" evidence="1">
    <location>
        <begin position="111"/>
        <end position="126"/>
    </location>
</feature>
<feature type="region of interest" description="Disordered" evidence="1">
    <location>
        <begin position="1"/>
        <end position="20"/>
    </location>
</feature>
<evidence type="ECO:0000259" key="2">
    <source>
        <dbReference type="Pfam" id="PF12111"/>
    </source>
</evidence>
<dbReference type="AlphaFoldDB" id="G5SD74"/>
<comment type="caution">
    <text evidence="3">The sequence shown here is derived from an EMBL/GenBank/DDBJ whole genome shotgun (WGS) entry which is preliminary data.</text>
</comment>
<accession>G5SD74</accession>
<dbReference type="InterPro" id="IPR021968">
    <property type="entry name" value="PNPase_C"/>
</dbReference>
<proteinExistence type="predicted"/>
<evidence type="ECO:0000256" key="1">
    <source>
        <dbReference type="SAM" id="MobiDB-lite"/>
    </source>
</evidence>
<organism evidence="3 4">
    <name type="scientific">Salmonella enterica subsp. enterica serovar Wandsworth str. A4-580</name>
    <dbReference type="NCBI Taxonomy" id="913086"/>
    <lineage>
        <taxon>Bacteria</taxon>
        <taxon>Pseudomonadati</taxon>
        <taxon>Pseudomonadota</taxon>
        <taxon>Gammaproteobacteria</taxon>
        <taxon>Enterobacterales</taxon>
        <taxon>Enterobacteriaceae</taxon>
        <taxon>Salmonella</taxon>
    </lineage>
</organism>
<dbReference type="EMBL" id="AFCX01001056">
    <property type="protein sequence ID" value="EHD02190.1"/>
    <property type="molecule type" value="Genomic_DNA"/>
</dbReference>
<name>G5SD74_SALET</name>
<feature type="domain" description="Polyribonucleotide phosphorylase C-terminal" evidence="2">
    <location>
        <begin position="112"/>
        <end position="147"/>
    </location>
</feature>
<dbReference type="Pfam" id="PF12111">
    <property type="entry name" value="PNPase_C"/>
    <property type="match status" value="1"/>
</dbReference>
<dbReference type="PATRIC" id="fig|913086.3.peg.2475"/>
<dbReference type="Proteomes" id="UP000003536">
    <property type="component" value="Unassembled WGS sequence"/>
</dbReference>
<protein>
    <submittedName>
        <fullName evidence="3">Ribonuclease E</fullName>
    </submittedName>
</protein>
<evidence type="ECO:0000313" key="3">
    <source>
        <dbReference type="EMBL" id="EHD02190.1"/>
    </source>
</evidence>
<evidence type="ECO:0000313" key="4">
    <source>
        <dbReference type="Proteomes" id="UP000003536"/>
    </source>
</evidence>
<sequence length="150" mass="15876">MIAAPVDEQPQLIAESDTPEAQEVIADAEPVAETADASITVAENVADVVVVEPEEETKAEAAVVEHTAEETVIAPAQVVEKPQDVVCVDDDHNHASAPMTRAPAPEYVPETPHHSDWQRPSFHFEGKGAAGGHSATRHASAPATRPQPVE</sequence>
<feature type="region of interest" description="Disordered" evidence="1">
    <location>
        <begin position="90"/>
        <end position="150"/>
    </location>
</feature>
<reference evidence="3 4" key="1">
    <citation type="journal article" date="2011" name="BMC Genomics">
        <title>Genome sequencing reveals diversification of virulence factor content and possible host adaptation in distinct subpopulations of Salmonella enterica.</title>
        <authorList>
            <person name="den Bakker H.C."/>
            <person name="Moreno Switt A.I."/>
            <person name="Govoni G."/>
            <person name="Cummings C.A."/>
            <person name="Ranieri M.L."/>
            <person name="Degoricija L."/>
            <person name="Hoelzer K."/>
            <person name="Rodriguez-Rivera L.D."/>
            <person name="Brown S."/>
            <person name="Bolchacova E."/>
            <person name="Furtado M.R."/>
            <person name="Wiedmann M."/>
        </authorList>
    </citation>
    <scope>NUCLEOTIDE SEQUENCE [LARGE SCALE GENOMIC DNA]</scope>
    <source>
        <strain evidence="3 4">A4-580</strain>
    </source>
</reference>